<evidence type="ECO:0000313" key="4">
    <source>
        <dbReference type="EMBL" id="SVD12059.1"/>
    </source>
</evidence>
<dbReference type="SUPFAM" id="SSF53223">
    <property type="entry name" value="Aminoacid dehydrogenase-like, N-terminal domain"/>
    <property type="match status" value="1"/>
</dbReference>
<dbReference type="InterPro" id="IPR046346">
    <property type="entry name" value="Aminoacid_DH-like_N_sf"/>
</dbReference>
<dbReference type="Pfam" id="PF00208">
    <property type="entry name" value="ELFV_dehydrog"/>
    <property type="match status" value="1"/>
</dbReference>
<dbReference type="PANTHER" id="PTHR11606:SF13">
    <property type="entry name" value="GLUTAMATE DEHYDROGENASE 1, MITOCHONDRIAL"/>
    <property type="match status" value="1"/>
</dbReference>
<dbReference type="Pfam" id="PF02812">
    <property type="entry name" value="ELFV_dehydrog_N"/>
    <property type="match status" value="1"/>
</dbReference>
<name>A0A382SQ61_9ZZZZ</name>
<dbReference type="SUPFAM" id="SSF51735">
    <property type="entry name" value="NAD(P)-binding Rossmann-fold domains"/>
    <property type="match status" value="1"/>
</dbReference>
<dbReference type="PRINTS" id="PR00082">
    <property type="entry name" value="GLFDHDRGNASE"/>
</dbReference>
<reference evidence="4" key="1">
    <citation type="submission" date="2018-05" db="EMBL/GenBank/DDBJ databases">
        <authorList>
            <person name="Lanie J.A."/>
            <person name="Ng W.-L."/>
            <person name="Kazmierczak K.M."/>
            <person name="Andrzejewski T.M."/>
            <person name="Davidsen T.M."/>
            <person name="Wayne K.J."/>
            <person name="Tettelin H."/>
            <person name="Glass J.I."/>
            <person name="Rusch D."/>
            <person name="Podicherti R."/>
            <person name="Tsui H.-C.T."/>
            <person name="Winkler M.E."/>
        </authorList>
    </citation>
    <scope>NUCLEOTIDE SEQUENCE</scope>
</reference>
<evidence type="ECO:0000256" key="1">
    <source>
        <dbReference type="ARBA" id="ARBA00006382"/>
    </source>
</evidence>
<protein>
    <recommendedName>
        <fullName evidence="3">Glutamate/phenylalanine/leucine/valine/L-tryptophan dehydrogenase C-terminal domain-containing protein</fullName>
    </recommendedName>
</protein>
<organism evidence="4">
    <name type="scientific">marine metagenome</name>
    <dbReference type="NCBI Taxonomy" id="408172"/>
    <lineage>
        <taxon>unclassified sequences</taxon>
        <taxon>metagenomes</taxon>
        <taxon>ecological metagenomes</taxon>
    </lineage>
</organism>
<dbReference type="InterPro" id="IPR006096">
    <property type="entry name" value="Glu/Leu/Phe/Val/Trp_DH_C"/>
</dbReference>
<dbReference type="EMBL" id="UINC01130784">
    <property type="protein sequence ID" value="SVD12059.1"/>
    <property type="molecule type" value="Genomic_DNA"/>
</dbReference>
<evidence type="ECO:0000256" key="2">
    <source>
        <dbReference type="ARBA" id="ARBA00023002"/>
    </source>
</evidence>
<dbReference type="PANTHER" id="PTHR11606">
    <property type="entry name" value="GLUTAMATE DEHYDROGENASE"/>
    <property type="match status" value="1"/>
</dbReference>
<feature type="non-terminal residue" evidence="4">
    <location>
        <position position="1"/>
    </location>
</feature>
<dbReference type="GO" id="GO:0005739">
    <property type="term" value="C:mitochondrion"/>
    <property type="evidence" value="ECO:0007669"/>
    <property type="project" value="TreeGrafter"/>
</dbReference>
<dbReference type="InterPro" id="IPR006097">
    <property type="entry name" value="Glu/Leu/Phe/Val/Trp_DH_dimer"/>
</dbReference>
<dbReference type="SMART" id="SM00839">
    <property type="entry name" value="ELFV_dehydrog"/>
    <property type="match status" value="1"/>
</dbReference>
<dbReference type="AlphaFoldDB" id="A0A382SQ61"/>
<dbReference type="Gene3D" id="3.40.50.10860">
    <property type="entry name" value="Leucine Dehydrogenase, chain A, domain 1"/>
    <property type="match status" value="1"/>
</dbReference>
<dbReference type="GO" id="GO:0006538">
    <property type="term" value="P:L-glutamate catabolic process"/>
    <property type="evidence" value="ECO:0007669"/>
    <property type="project" value="TreeGrafter"/>
</dbReference>
<evidence type="ECO:0000259" key="3">
    <source>
        <dbReference type="SMART" id="SM00839"/>
    </source>
</evidence>
<dbReference type="InterPro" id="IPR006095">
    <property type="entry name" value="Glu/Leu/Phe/Val/Trp_DH"/>
</dbReference>
<proteinExistence type="inferred from homology"/>
<feature type="non-terminal residue" evidence="4">
    <location>
        <position position="308"/>
    </location>
</feature>
<dbReference type="InterPro" id="IPR036291">
    <property type="entry name" value="NAD(P)-bd_dom_sf"/>
</dbReference>
<gene>
    <name evidence="4" type="ORF">METZ01_LOCUS364913</name>
</gene>
<sequence>RAITKNYATKLAKKGFLNPALNVPAPDIGTSEKEMVWIMDAYRNLFPEDINYTACVTGKPVEHGGIRGRDDATGRGVEETIREYFRHPKLLKKTKLKEKLKDNSIVIQGFGKVGKSLSLDLYNRDQAKIIAVGDLTGYLINRQGIDINKLSKHYLKNKKINHFKGAKFIKKASGVLLLNCDILIPAATESVITLNNVNKVKAKLIIEAANGPITYRADQILNKRGVHILPDIFVNAGGVVVSYYEWVKNISHIRFGRLQRRFDEQKMRDVIAAISKTTSKSISPLLYKKITAGATEKDLAYSGLEDTM</sequence>
<keyword evidence="2" id="KW-0560">Oxidoreductase</keyword>
<feature type="domain" description="Glutamate/phenylalanine/leucine/valine/L-tryptophan dehydrogenase C-terminal" evidence="3">
    <location>
        <begin position="66"/>
        <end position="298"/>
    </location>
</feature>
<dbReference type="Gene3D" id="3.40.50.720">
    <property type="entry name" value="NAD(P)-binding Rossmann-like Domain"/>
    <property type="match status" value="1"/>
</dbReference>
<accession>A0A382SQ61</accession>
<comment type="similarity">
    <text evidence="1">Belongs to the Glu/Leu/Phe/Val dehydrogenases family.</text>
</comment>
<dbReference type="GO" id="GO:0004352">
    <property type="term" value="F:glutamate dehydrogenase (NAD+) activity"/>
    <property type="evidence" value="ECO:0007669"/>
    <property type="project" value="TreeGrafter"/>
</dbReference>